<dbReference type="EMBL" id="AFYH01090971">
    <property type="status" value="NOT_ANNOTATED_CDS"/>
    <property type="molecule type" value="Genomic_DNA"/>
</dbReference>
<dbReference type="PANTHER" id="PTHR22666">
    <property type="entry name" value="MYB_SANT-LIKE DNA-BINDING DOMAIN-CONTAINING PROTEIN 1"/>
    <property type="match status" value="1"/>
</dbReference>
<sequence length="169" mass="19500">MAAPESYSSIVSSQTEKHRRARNWTDAEMRGLMHVWEEFVGELKKTKRNAKIYEKMAKKFFELTGEHRHREEIKMKITNMTFQYRKLKCMNGSGVASLDWPYYLAIDNILSKLPENSEVKVYETHQPGPSTSQTEVSASPSAKSPTAYLPDYLIPPGRSCGYYEDDYSE</sequence>
<dbReference type="Pfam" id="PF13837">
    <property type="entry name" value="Myb_DNA-bind_4"/>
    <property type="match status" value="1"/>
</dbReference>
<dbReference type="GO" id="GO:0045893">
    <property type="term" value="P:positive regulation of DNA-templated transcription"/>
    <property type="evidence" value="ECO:0007669"/>
    <property type="project" value="TreeGrafter"/>
</dbReference>
<organism evidence="4 5">
    <name type="scientific">Latimeria chalumnae</name>
    <name type="common">Coelacanth</name>
    <dbReference type="NCBI Taxonomy" id="7897"/>
    <lineage>
        <taxon>Eukaryota</taxon>
        <taxon>Metazoa</taxon>
        <taxon>Chordata</taxon>
        <taxon>Craniata</taxon>
        <taxon>Vertebrata</taxon>
        <taxon>Euteleostomi</taxon>
        <taxon>Coelacanthiformes</taxon>
        <taxon>Coelacanthidae</taxon>
        <taxon>Latimeria</taxon>
    </lineage>
</organism>
<evidence type="ECO:0000259" key="3">
    <source>
        <dbReference type="Pfam" id="PF13837"/>
    </source>
</evidence>
<dbReference type="STRING" id="7897.ENSLACP00000022704"/>
<dbReference type="FunCoup" id="M3XIZ8">
    <property type="interactions" value="227"/>
</dbReference>
<reference evidence="4" key="2">
    <citation type="submission" date="2025-08" db="UniProtKB">
        <authorList>
            <consortium name="Ensembl"/>
        </authorList>
    </citation>
    <scope>IDENTIFICATION</scope>
</reference>
<accession>M3XIZ8</accession>
<dbReference type="PANTHER" id="PTHR22666:SF3">
    <property type="entry name" value="MYB_SANT-LIKE DNA-BINDING DOMAIN-CONTAINING PROTEIN 1"/>
    <property type="match status" value="1"/>
</dbReference>
<dbReference type="Ensembl" id="ENSLACT00000025144.1">
    <property type="protein sequence ID" value="ENSLACP00000022704.1"/>
    <property type="gene ID" value="ENSLACG00000022361.1"/>
</dbReference>
<feature type="domain" description="Myb/SANT-like DNA-binding" evidence="3">
    <location>
        <begin position="22"/>
        <end position="109"/>
    </location>
</feature>
<feature type="region of interest" description="Disordered" evidence="2">
    <location>
        <begin position="123"/>
        <end position="150"/>
    </location>
</feature>
<dbReference type="GO" id="GO:0016604">
    <property type="term" value="C:nuclear body"/>
    <property type="evidence" value="ECO:0007669"/>
    <property type="project" value="TreeGrafter"/>
</dbReference>
<protein>
    <recommendedName>
        <fullName evidence="1">Myb/SANT-like DNA-binding domain-containing protein 1</fullName>
    </recommendedName>
</protein>
<dbReference type="InterPro" id="IPR026095">
    <property type="entry name" value="Myb/SANT-like_DNA-bd_dom_prot"/>
</dbReference>
<dbReference type="InParanoid" id="M3XIZ8"/>
<name>M3XIZ8_LATCH</name>
<dbReference type="AlphaFoldDB" id="M3XIZ8"/>
<dbReference type="FunFam" id="1.10.10.60:FF:000135">
    <property type="entry name" value="Myb/SANT-like DNA-binding domain containing 1"/>
    <property type="match status" value="1"/>
</dbReference>
<evidence type="ECO:0000256" key="2">
    <source>
        <dbReference type="SAM" id="MobiDB-lite"/>
    </source>
</evidence>
<feature type="compositionally biased region" description="Polar residues" evidence="2">
    <location>
        <begin position="127"/>
        <end position="144"/>
    </location>
</feature>
<feature type="region of interest" description="Disordered" evidence="2">
    <location>
        <begin position="1"/>
        <end position="22"/>
    </location>
</feature>
<dbReference type="InterPro" id="IPR044822">
    <property type="entry name" value="Myb_DNA-bind_4"/>
</dbReference>
<dbReference type="Gene3D" id="1.10.10.60">
    <property type="entry name" value="Homeodomain-like"/>
    <property type="match status" value="1"/>
</dbReference>
<dbReference type="OMA" id="AKSPTAY"/>
<evidence type="ECO:0000313" key="5">
    <source>
        <dbReference type="Proteomes" id="UP000008672"/>
    </source>
</evidence>
<dbReference type="eggNOG" id="KOG4282">
    <property type="taxonomic scope" value="Eukaryota"/>
</dbReference>
<evidence type="ECO:0000313" key="4">
    <source>
        <dbReference type="Ensembl" id="ENSLACP00000022704.1"/>
    </source>
</evidence>
<dbReference type="HOGENOM" id="CLU_086694_0_0_1"/>
<feature type="compositionally biased region" description="Polar residues" evidence="2">
    <location>
        <begin position="1"/>
        <end position="14"/>
    </location>
</feature>
<evidence type="ECO:0000256" key="1">
    <source>
        <dbReference type="ARBA" id="ARBA00070622"/>
    </source>
</evidence>
<keyword evidence="5" id="KW-1185">Reference proteome</keyword>
<reference evidence="5" key="1">
    <citation type="submission" date="2011-08" db="EMBL/GenBank/DDBJ databases">
        <title>The draft genome of Latimeria chalumnae.</title>
        <authorList>
            <person name="Di Palma F."/>
            <person name="Alfoldi J."/>
            <person name="Johnson J."/>
            <person name="Berlin A."/>
            <person name="Gnerre S."/>
            <person name="Jaffe D."/>
            <person name="MacCallum I."/>
            <person name="Young S."/>
            <person name="Walker B.J."/>
            <person name="Lander E."/>
            <person name="Lindblad-Toh K."/>
        </authorList>
    </citation>
    <scope>NUCLEOTIDE SEQUENCE [LARGE SCALE GENOMIC DNA]</scope>
    <source>
        <strain evidence="5">Wild caught</strain>
    </source>
</reference>
<reference evidence="4" key="3">
    <citation type="submission" date="2025-09" db="UniProtKB">
        <authorList>
            <consortium name="Ensembl"/>
        </authorList>
    </citation>
    <scope>IDENTIFICATION</scope>
</reference>
<gene>
    <name evidence="4" type="primary">MSANTD1</name>
</gene>
<proteinExistence type="predicted"/>
<dbReference type="GeneTree" id="ENSGT00390000002245"/>
<dbReference type="Proteomes" id="UP000008672">
    <property type="component" value="Unassembled WGS sequence"/>
</dbReference>